<keyword evidence="2" id="KW-1185">Reference proteome</keyword>
<proteinExistence type="predicted"/>
<gene>
    <name evidence="1" type="primary">Mo06501</name>
    <name evidence="1" type="ORF">E5Q_06501</name>
</gene>
<dbReference type="EMBL" id="BABT02000239">
    <property type="protein sequence ID" value="GAA99798.1"/>
    <property type="molecule type" value="Genomic_DNA"/>
</dbReference>
<organism evidence="1 2">
    <name type="scientific">Mixia osmundae (strain CBS 9802 / IAM 14324 / JCM 22182 / KY 12970)</name>
    <dbReference type="NCBI Taxonomy" id="764103"/>
    <lineage>
        <taxon>Eukaryota</taxon>
        <taxon>Fungi</taxon>
        <taxon>Dikarya</taxon>
        <taxon>Basidiomycota</taxon>
        <taxon>Pucciniomycotina</taxon>
        <taxon>Mixiomycetes</taxon>
        <taxon>Mixiales</taxon>
        <taxon>Mixiaceae</taxon>
        <taxon>Mixia</taxon>
    </lineage>
</organism>
<comment type="caution">
    <text evidence="1">The sequence shown here is derived from an EMBL/GenBank/DDBJ whole genome shotgun (WGS) entry which is preliminary data.</text>
</comment>
<dbReference type="InParanoid" id="G7EAD8"/>
<dbReference type="PANTHER" id="PTHR37450">
    <property type="entry name" value="CIPC PROTEIN"/>
    <property type="match status" value="1"/>
</dbReference>
<dbReference type="Pfam" id="PF12585">
    <property type="entry name" value="DUF3759"/>
    <property type="match status" value="1"/>
</dbReference>
<feature type="non-terminal residue" evidence="1">
    <location>
        <position position="1"/>
    </location>
</feature>
<accession>G7EAD8</accession>
<dbReference type="InterPro" id="IPR022234">
    <property type="entry name" value="DUF3759"/>
</dbReference>
<evidence type="ECO:0000313" key="1">
    <source>
        <dbReference type="EMBL" id="GAA99798.1"/>
    </source>
</evidence>
<reference evidence="1 2" key="1">
    <citation type="journal article" date="2011" name="J. Gen. Appl. Microbiol.">
        <title>Draft genome sequencing of the enigmatic basidiomycete Mixia osmundae.</title>
        <authorList>
            <person name="Nishida H."/>
            <person name="Nagatsuka Y."/>
            <person name="Sugiyama J."/>
        </authorList>
    </citation>
    <scope>NUCLEOTIDE SEQUENCE [LARGE SCALE GENOMIC DNA]</scope>
    <source>
        <strain evidence="2">CBS 9802 / IAM 14324 / JCM 22182 / KY 12970</strain>
    </source>
</reference>
<evidence type="ECO:0000313" key="2">
    <source>
        <dbReference type="Proteomes" id="UP000009131"/>
    </source>
</evidence>
<dbReference type="HOGENOM" id="CLU_3111996_0_0_1"/>
<sequence length="51" mass="5480">PIKHEKAVAALAALAAAAVDGLVETKGLDAYDREKLKYDAKKKAEAAYETY</sequence>
<protein>
    <submittedName>
        <fullName evidence="1">Uncharacterized protein</fullName>
    </submittedName>
</protein>
<dbReference type="Proteomes" id="UP000009131">
    <property type="component" value="Unassembled WGS sequence"/>
</dbReference>
<dbReference type="PANTHER" id="PTHR37450:SF1">
    <property type="entry name" value="CIPC PROTEIN"/>
    <property type="match status" value="1"/>
</dbReference>
<dbReference type="AlphaFoldDB" id="G7EAD8"/>
<reference evidence="1 2" key="2">
    <citation type="journal article" date="2012" name="Open Biol.">
        <title>Characteristics of nucleosomes and linker DNA regions on the genome of the basidiomycete Mixia osmundae revealed by mono- and dinucleosome mapping.</title>
        <authorList>
            <person name="Nishida H."/>
            <person name="Kondo S."/>
            <person name="Matsumoto T."/>
            <person name="Suzuki Y."/>
            <person name="Yoshikawa H."/>
            <person name="Taylor T.D."/>
            <person name="Sugiyama J."/>
        </authorList>
    </citation>
    <scope>NUCLEOTIDE SEQUENCE [LARGE SCALE GENOMIC DNA]</scope>
    <source>
        <strain evidence="2">CBS 9802 / IAM 14324 / JCM 22182 / KY 12970</strain>
    </source>
</reference>
<name>G7EAD8_MIXOS</name>